<evidence type="ECO:0000256" key="1">
    <source>
        <dbReference type="SAM" id="MobiDB-lite"/>
    </source>
</evidence>
<dbReference type="Proteomes" id="UP000318571">
    <property type="component" value="Chromosome 6"/>
</dbReference>
<comment type="caution">
    <text evidence="2">The sequence shown here is derived from an EMBL/GenBank/DDBJ whole genome shotgun (WGS) entry which is preliminary data.</text>
</comment>
<proteinExistence type="predicted"/>
<feature type="compositionally biased region" description="Low complexity" evidence="1">
    <location>
        <begin position="275"/>
        <end position="284"/>
    </location>
</feature>
<evidence type="ECO:0000313" key="2">
    <source>
        <dbReference type="EMBL" id="TRY79509.1"/>
    </source>
</evidence>
<feature type="compositionally biased region" description="Basic and acidic residues" evidence="1">
    <location>
        <begin position="98"/>
        <end position="111"/>
    </location>
</feature>
<evidence type="ECO:0000313" key="3">
    <source>
        <dbReference type="Proteomes" id="UP000318571"/>
    </source>
</evidence>
<feature type="region of interest" description="Disordered" evidence="1">
    <location>
        <begin position="227"/>
        <end position="308"/>
    </location>
</feature>
<feature type="compositionally biased region" description="Polar residues" evidence="1">
    <location>
        <begin position="13"/>
        <end position="47"/>
    </location>
</feature>
<gene>
    <name evidence="2" type="ORF">TCAL_06768</name>
</gene>
<feature type="region of interest" description="Disordered" evidence="1">
    <location>
        <begin position="1"/>
        <end position="138"/>
    </location>
</feature>
<dbReference type="STRING" id="6832.A0A553PPB1"/>
<dbReference type="EMBL" id="VCGU01000002">
    <property type="protein sequence ID" value="TRY79509.1"/>
    <property type="molecule type" value="Genomic_DNA"/>
</dbReference>
<accession>A0A553PPB1</accession>
<sequence>MDNPGKRDEAKLSTGSNASNVSSNESDSGLSGLDDTQSLSIASTSTRDASKSPVPMKQRMDSVSLVDSGRRTQSLEGLSDDLASIQLSPGPRRRGKAEKHAHFADELERSRGVSSPALSAPPTMRNIVLPDPPRLKKSSSIPVHLTVSRYESSALPYALRPDPFCDARRSHDPDCATQQGNHNTHGTCPRAANIMDSEYSGTRGKMDWKSAPVVGGKLVSRRTAVAASAVHKSKAHSVDGRVRSPLMDIDPTHNSRRSSISSVTPSTHRKPVKPIKPSAAPPSSHTADRNGGYMKSTKSSSNRVSQKRRALVPKAMNASMEIWEIQRELKRGEMVQFDPTNGSTSFIPHLSAISPASVQMALMSAPDKSSLAMMYSSTFTSSAKIRRLVFSSGKGNSIFLSIRPGRIKAGSKLSIRLVAMITFTSPRESNPSS</sequence>
<dbReference type="AlphaFoldDB" id="A0A553PPB1"/>
<organism evidence="2 3">
    <name type="scientific">Tigriopus californicus</name>
    <name type="common">Marine copepod</name>
    <dbReference type="NCBI Taxonomy" id="6832"/>
    <lineage>
        <taxon>Eukaryota</taxon>
        <taxon>Metazoa</taxon>
        <taxon>Ecdysozoa</taxon>
        <taxon>Arthropoda</taxon>
        <taxon>Crustacea</taxon>
        <taxon>Multicrustacea</taxon>
        <taxon>Hexanauplia</taxon>
        <taxon>Copepoda</taxon>
        <taxon>Harpacticoida</taxon>
        <taxon>Harpacticidae</taxon>
        <taxon>Tigriopus</taxon>
    </lineage>
</organism>
<protein>
    <submittedName>
        <fullName evidence="2">Uncharacterized protein</fullName>
    </submittedName>
</protein>
<name>A0A553PPB1_TIGCA</name>
<reference evidence="2 3" key="1">
    <citation type="journal article" date="2018" name="Nat. Ecol. Evol.">
        <title>Genomic signatures of mitonuclear coevolution across populations of Tigriopus californicus.</title>
        <authorList>
            <person name="Barreto F.S."/>
            <person name="Watson E.T."/>
            <person name="Lima T.G."/>
            <person name="Willett C.S."/>
            <person name="Edmands S."/>
            <person name="Li W."/>
            <person name="Burton R.S."/>
        </authorList>
    </citation>
    <scope>NUCLEOTIDE SEQUENCE [LARGE SCALE GENOMIC DNA]</scope>
    <source>
        <strain evidence="2 3">San Diego</strain>
    </source>
</reference>
<feature type="compositionally biased region" description="Basic and acidic residues" evidence="1">
    <location>
        <begin position="1"/>
        <end position="11"/>
    </location>
</feature>
<keyword evidence="3" id="KW-1185">Reference proteome</keyword>